<organism evidence="1 2">
    <name type="scientific">Striga asiatica</name>
    <name type="common">Asiatic witchweed</name>
    <name type="synonym">Buchnera asiatica</name>
    <dbReference type="NCBI Taxonomy" id="4170"/>
    <lineage>
        <taxon>Eukaryota</taxon>
        <taxon>Viridiplantae</taxon>
        <taxon>Streptophyta</taxon>
        <taxon>Embryophyta</taxon>
        <taxon>Tracheophyta</taxon>
        <taxon>Spermatophyta</taxon>
        <taxon>Magnoliopsida</taxon>
        <taxon>eudicotyledons</taxon>
        <taxon>Gunneridae</taxon>
        <taxon>Pentapetalae</taxon>
        <taxon>asterids</taxon>
        <taxon>lamiids</taxon>
        <taxon>Lamiales</taxon>
        <taxon>Orobanchaceae</taxon>
        <taxon>Buchnereae</taxon>
        <taxon>Striga</taxon>
    </lineage>
</organism>
<keyword evidence="2" id="KW-1185">Reference proteome</keyword>
<dbReference type="EMBL" id="BKCP01004539">
    <property type="protein sequence ID" value="GER32026.1"/>
    <property type="molecule type" value="Genomic_DNA"/>
</dbReference>
<name>A0A5A7PHC0_STRAF</name>
<accession>A0A5A7PHC0</accession>
<dbReference type="AlphaFoldDB" id="A0A5A7PHC0"/>
<dbReference type="Proteomes" id="UP000325081">
    <property type="component" value="Unassembled WGS sequence"/>
</dbReference>
<reference evidence="2" key="1">
    <citation type="journal article" date="2019" name="Curr. Biol.">
        <title>Genome Sequence of Striga asiatica Provides Insight into the Evolution of Plant Parasitism.</title>
        <authorList>
            <person name="Yoshida S."/>
            <person name="Kim S."/>
            <person name="Wafula E.K."/>
            <person name="Tanskanen J."/>
            <person name="Kim Y.M."/>
            <person name="Honaas L."/>
            <person name="Yang Z."/>
            <person name="Spallek T."/>
            <person name="Conn C.E."/>
            <person name="Ichihashi Y."/>
            <person name="Cheong K."/>
            <person name="Cui S."/>
            <person name="Der J.P."/>
            <person name="Gundlach H."/>
            <person name="Jiao Y."/>
            <person name="Hori C."/>
            <person name="Ishida J.K."/>
            <person name="Kasahara H."/>
            <person name="Kiba T."/>
            <person name="Kim M.S."/>
            <person name="Koo N."/>
            <person name="Laohavisit A."/>
            <person name="Lee Y.H."/>
            <person name="Lumba S."/>
            <person name="McCourt P."/>
            <person name="Mortimer J.C."/>
            <person name="Mutuku J.M."/>
            <person name="Nomura T."/>
            <person name="Sasaki-Sekimoto Y."/>
            <person name="Seto Y."/>
            <person name="Wang Y."/>
            <person name="Wakatake T."/>
            <person name="Sakakibara H."/>
            <person name="Demura T."/>
            <person name="Yamaguchi S."/>
            <person name="Yoneyama K."/>
            <person name="Manabe R.I."/>
            <person name="Nelson D.C."/>
            <person name="Schulman A.H."/>
            <person name="Timko M.P."/>
            <person name="dePamphilis C.W."/>
            <person name="Choi D."/>
            <person name="Shirasu K."/>
        </authorList>
    </citation>
    <scope>NUCLEOTIDE SEQUENCE [LARGE SCALE GENOMIC DNA]</scope>
    <source>
        <strain evidence="2">cv. UVA1</strain>
    </source>
</reference>
<comment type="caution">
    <text evidence="1">The sequence shown here is derived from an EMBL/GenBank/DDBJ whole genome shotgun (WGS) entry which is preliminary data.</text>
</comment>
<sequence length="158" mass="16541">MNVGASGCWTRDLGGAGSDDSVAAGNFIDRDFTFPAADFDGIVDGDIDGAVEDGEVVGGVWVAVEYSGEGFTGLEAEDGGSFSGDGFADFDADGKVGGDFGSDSSLDLGGDLDLKDILLILTIILAQSQIFETRKQMTSGFNFAQWCLRLFFDFEIGS</sequence>
<proteinExistence type="predicted"/>
<protein>
    <submittedName>
        <fullName evidence="1">Bifunctional purine biosynthesis protein PurH</fullName>
    </submittedName>
</protein>
<evidence type="ECO:0000313" key="2">
    <source>
        <dbReference type="Proteomes" id="UP000325081"/>
    </source>
</evidence>
<gene>
    <name evidence="1" type="ORF">STAS_08075</name>
</gene>
<evidence type="ECO:0000313" key="1">
    <source>
        <dbReference type="EMBL" id="GER32026.1"/>
    </source>
</evidence>